<dbReference type="Pfam" id="PF13432">
    <property type="entry name" value="TPR_16"/>
    <property type="match status" value="2"/>
</dbReference>
<feature type="chain" id="PRO_5046171723" description="Tetratricopeptide repeat-containing protein" evidence="3">
    <location>
        <begin position="21"/>
        <end position="572"/>
    </location>
</feature>
<evidence type="ECO:0000256" key="2">
    <source>
        <dbReference type="ARBA" id="ARBA00022803"/>
    </source>
</evidence>
<dbReference type="Proteomes" id="UP000830198">
    <property type="component" value="Chromosome"/>
</dbReference>
<evidence type="ECO:0000313" key="4">
    <source>
        <dbReference type="EMBL" id="UPK69354.1"/>
    </source>
</evidence>
<keyword evidence="1" id="KW-0677">Repeat</keyword>
<dbReference type="Gene3D" id="1.25.40.10">
    <property type="entry name" value="Tetratricopeptide repeat domain"/>
    <property type="match status" value="3"/>
</dbReference>
<keyword evidence="3" id="KW-0732">Signal</keyword>
<dbReference type="EMBL" id="CP095855">
    <property type="protein sequence ID" value="UPK69354.1"/>
    <property type="molecule type" value="Genomic_DNA"/>
</dbReference>
<dbReference type="RefSeq" id="WP_247811658.1">
    <property type="nucleotide sequence ID" value="NZ_CP095855.1"/>
</dbReference>
<protein>
    <recommendedName>
        <fullName evidence="6">Tetratricopeptide repeat-containing protein</fullName>
    </recommendedName>
</protein>
<evidence type="ECO:0000256" key="3">
    <source>
        <dbReference type="SAM" id="SignalP"/>
    </source>
</evidence>
<evidence type="ECO:0000256" key="1">
    <source>
        <dbReference type="ARBA" id="ARBA00022737"/>
    </source>
</evidence>
<evidence type="ECO:0000313" key="5">
    <source>
        <dbReference type="Proteomes" id="UP000830198"/>
    </source>
</evidence>
<dbReference type="PANTHER" id="PTHR44858:SF1">
    <property type="entry name" value="UDP-N-ACETYLGLUCOSAMINE--PEPTIDE N-ACETYLGLUCOSAMINYLTRANSFERASE SPINDLY-RELATED"/>
    <property type="match status" value="1"/>
</dbReference>
<gene>
    <name evidence="4" type="ORF">MYF79_30805</name>
</gene>
<proteinExistence type="predicted"/>
<evidence type="ECO:0008006" key="6">
    <source>
        <dbReference type="Google" id="ProtNLM"/>
    </source>
</evidence>
<organism evidence="4 5">
    <name type="scientific">Chitinophaga filiformis</name>
    <name type="common">Myxococcus filiformis</name>
    <name type="synonym">Flexibacter filiformis</name>
    <dbReference type="NCBI Taxonomy" id="104663"/>
    <lineage>
        <taxon>Bacteria</taxon>
        <taxon>Pseudomonadati</taxon>
        <taxon>Bacteroidota</taxon>
        <taxon>Chitinophagia</taxon>
        <taxon>Chitinophagales</taxon>
        <taxon>Chitinophagaceae</taxon>
        <taxon>Chitinophaga</taxon>
    </lineage>
</organism>
<reference evidence="4 5" key="1">
    <citation type="submission" date="2022-04" db="EMBL/GenBank/DDBJ databases">
        <title>The arsenic-methylating capacity of Chitinophaga filiformis YT5 during chitin decomposition.</title>
        <authorList>
            <person name="Chen G."/>
            <person name="Liang Y."/>
        </authorList>
    </citation>
    <scope>NUCLEOTIDE SEQUENCE [LARGE SCALE GENOMIC DNA]</scope>
    <source>
        <strain evidence="4 5">YT5</strain>
    </source>
</reference>
<sequence length="572" mass="63382">MNRRKSLIVALLCVANGVMAQSVEDGLKDLYYGKYETAKENLQKVIAAKPTDDRGYYYLGIAQLGLHDDAGAAATFQKGLQAVPTSPLLQAGLGRIDLLKGDAAAAKQKFEAASTATEGRNGDVARAIADANTEIKGGDRGYALSVMEKLLNNEGRKKKEVYTAKAADYIELGDAYRLLGGENGGKAITAYDKALELEPNNAEAVMKQGLVNYNAKLLQDAVNDWTKATNLDANYAPAYYELYQFYITPTKAQLSLENAAKYLEKYMAAVGEGAGKLENEYNLAAIAFYRKDYDAAISKTKAVLPQTTEGNKGKFVRLLTDAYLQKGDTTTGKQVIEEYVKSVGDAKLQANDYKLLSAIYQQHVTDSAQEAINDSLAGMYLEKYALADTAKDVEKYRAVAENFKAMHDFKRSAEWYGKLVNDFTDEQNSGKVQDMFFKGTMEIYAREYDAADSTWGAFAAKYPNNEALGIYWRGRANMAKDPEAKSGVAVPYFQKFFEIKGDEKMNKPAQLMFPYQYMMIYYYNKDDQANMKIWMDKVLAIDPNNATVKAIQENQENKSKAAAVKPAQGNKK</sequence>
<feature type="signal peptide" evidence="3">
    <location>
        <begin position="1"/>
        <end position="20"/>
    </location>
</feature>
<keyword evidence="2" id="KW-0802">TPR repeat</keyword>
<dbReference type="InterPro" id="IPR011990">
    <property type="entry name" value="TPR-like_helical_dom_sf"/>
</dbReference>
<keyword evidence="5" id="KW-1185">Reference proteome</keyword>
<dbReference type="SMART" id="SM00028">
    <property type="entry name" value="TPR"/>
    <property type="match status" value="3"/>
</dbReference>
<dbReference type="InterPro" id="IPR019734">
    <property type="entry name" value="TPR_rpt"/>
</dbReference>
<dbReference type="SUPFAM" id="SSF48452">
    <property type="entry name" value="TPR-like"/>
    <property type="match status" value="1"/>
</dbReference>
<accession>A0ABY4I1V5</accession>
<name>A0ABY4I1V5_CHIFI</name>
<dbReference type="PANTHER" id="PTHR44858">
    <property type="entry name" value="TETRATRICOPEPTIDE REPEAT PROTEIN 6"/>
    <property type="match status" value="1"/>
</dbReference>
<dbReference type="InterPro" id="IPR050498">
    <property type="entry name" value="Ycf3"/>
</dbReference>